<keyword evidence="2" id="KW-1185">Reference proteome</keyword>
<evidence type="ECO:0000313" key="2">
    <source>
        <dbReference type="Proteomes" id="UP000554965"/>
    </source>
</evidence>
<dbReference type="Proteomes" id="UP000554965">
    <property type="component" value="Unassembled WGS sequence"/>
</dbReference>
<dbReference type="RefSeq" id="WP_186244703.1">
    <property type="nucleotide sequence ID" value="NZ_OCTY01000002.1"/>
</dbReference>
<evidence type="ECO:0008006" key="3">
    <source>
        <dbReference type="Google" id="ProtNLM"/>
    </source>
</evidence>
<sequence>MQIRIVGTQLPGRECGPGAGFPGYRNIHVGVQRKNRRDELLDLHAGDAPTAVWTLDCVVDGTDVRGPYVQGTPGGRFIYLNWGSVDSAGHFTQFRRAKLMLADVPVGVLESAAASGLLVGRLGLTDAKGHPVCARVQPPLISWTAE</sequence>
<name>A0A7Z7IP60_9MYCO</name>
<comment type="caution">
    <text evidence="1">The sequence shown here is derived from an EMBL/GenBank/DDBJ whole genome shotgun (WGS) entry which is preliminary data.</text>
</comment>
<reference evidence="1 2" key="1">
    <citation type="submission" date="2017-10" db="EMBL/GenBank/DDBJ databases">
        <authorList>
            <consortium name="Urmite Genomes"/>
        </authorList>
    </citation>
    <scope>NUCLEOTIDE SEQUENCE [LARGE SCALE GENOMIC DNA]</scope>
    <source>
        <strain evidence="1 2">FB-527</strain>
    </source>
</reference>
<dbReference type="EMBL" id="OCTY01000002">
    <property type="protein sequence ID" value="SOJ57239.1"/>
    <property type="molecule type" value="Genomic_DNA"/>
</dbReference>
<gene>
    <name evidence="1" type="ORF">MSIMFB_04716</name>
</gene>
<dbReference type="InterPro" id="IPR046032">
    <property type="entry name" value="DUF5990"/>
</dbReference>
<organism evidence="1 2">
    <name type="scientific">Mycobacterium simulans</name>
    <dbReference type="NCBI Taxonomy" id="627089"/>
    <lineage>
        <taxon>Bacteria</taxon>
        <taxon>Bacillati</taxon>
        <taxon>Actinomycetota</taxon>
        <taxon>Actinomycetes</taxon>
        <taxon>Mycobacteriales</taxon>
        <taxon>Mycobacteriaceae</taxon>
        <taxon>Mycobacterium</taxon>
    </lineage>
</organism>
<evidence type="ECO:0000313" key="1">
    <source>
        <dbReference type="EMBL" id="SOJ57239.1"/>
    </source>
</evidence>
<dbReference type="AlphaFoldDB" id="A0A7Z7IP60"/>
<protein>
    <recommendedName>
        <fullName evidence="3">Monooxygenase</fullName>
    </recommendedName>
</protein>
<proteinExistence type="predicted"/>
<accession>A0A7Z7IP60</accession>
<dbReference type="Pfam" id="PF19452">
    <property type="entry name" value="DUF5990"/>
    <property type="match status" value="1"/>
</dbReference>